<gene>
    <name evidence="1" type="ORF">L2E82_31442</name>
</gene>
<evidence type="ECO:0000313" key="2">
    <source>
        <dbReference type="Proteomes" id="UP001055811"/>
    </source>
</evidence>
<sequence>METTLFFALLLLLLISLVVLQTRRSRPPNRRLPPGSLGLPMIGQSFSLLKALRANNDQEWFKERIKKYGSISKLTLFGHPTVFLHGQAANKFIYTCDGNTLANKMPPSLSRILGKKIIVELNGEDHKRVRAAILTFLRPEVLKLYAEKMDKEIRNHLDDHWRGKHEVEVMPVLKVLTFNVICSLVLGLEGGPIRAKLLSLFQEMTRGLLSVPINLPLTQFNRSINASARLKTVVMDLIREKKTVLEKNQAQSHQDLISHLITIQNENPKSTSDDEIVDNVVGLMFGGYDATSSLISFMIKLLAEHPSVYDAVVKEQDGIARNKDLGECLKWEELMNMKYTWRVAMEVLRLTPPFFGSFRRAIKDIEYGGYIIPKGWQVMWVSSMTHMDANIFPEPSQFNPSRFNEQTTTPPYSLVPFGGGPRICPGGEFAKMETLTMIHYLVTQFTWKLSLKDNSFRRDPMPIFNHGLPILIFPREQDHAMI</sequence>
<evidence type="ECO:0000313" key="1">
    <source>
        <dbReference type="EMBL" id="KAI3740967.1"/>
    </source>
</evidence>
<dbReference type="Proteomes" id="UP001055811">
    <property type="component" value="Linkage Group LG05"/>
</dbReference>
<name>A0ACB9D3V9_CICIN</name>
<reference evidence="1 2" key="2">
    <citation type="journal article" date="2022" name="Mol. Ecol. Resour.">
        <title>The genomes of chicory, endive, great burdock and yacon provide insights into Asteraceae paleo-polyploidization history and plant inulin production.</title>
        <authorList>
            <person name="Fan W."/>
            <person name="Wang S."/>
            <person name="Wang H."/>
            <person name="Wang A."/>
            <person name="Jiang F."/>
            <person name="Liu H."/>
            <person name="Zhao H."/>
            <person name="Xu D."/>
            <person name="Zhang Y."/>
        </authorList>
    </citation>
    <scope>NUCLEOTIDE SEQUENCE [LARGE SCALE GENOMIC DNA]</scope>
    <source>
        <strain evidence="2">cv. Punajuju</strain>
        <tissue evidence="1">Leaves</tissue>
    </source>
</reference>
<proteinExistence type="predicted"/>
<protein>
    <submittedName>
        <fullName evidence="1">Uncharacterized protein</fullName>
    </submittedName>
</protein>
<organism evidence="1 2">
    <name type="scientific">Cichorium intybus</name>
    <name type="common">Chicory</name>
    <dbReference type="NCBI Taxonomy" id="13427"/>
    <lineage>
        <taxon>Eukaryota</taxon>
        <taxon>Viridiplantae</taxon>
        <taxon>Streptophyta</taxon>
        <taxon>Embryophyta</taxon>
        <taxon>Tracheophyta</taxon>
        <taxon>Spermatophyta</taxon>
        <taxon>Magnoliopsida</taxon>
        <taxon>eudicotyledons</taxon>
        <taxon>Gunneridae</taxon>
        <taxon>Pentapetalae</taxon>
        <taxon>asterids</taxon>
        <taxon>campanulids</taxon>
        <taxon>Asterales</taxon>
        <taxon>Asteraceae</taxon>
        <taxon>Cichorioideae</taxon>
        <taxon>Cichorieae</taxon>
        <taxon>Cichoriinae</taxon>
        <taxon>Cichorium</taxon>
    </lineage>
</organism>
<keyword evidence="2" id="KW-1185">Reference proteome</keyword>
<accession>A0ACB9D3V9</accession>
<comment type="caution">
    <text evidence="1">The sequence shown here is derived from an EMBL/GenBank/DDBJ whole genome shotgun (WGS) entry which is preliminary data.</text>
</comment>
<reference evidence="2" key="1">
    <citation type="journal article" date="2022" name="Mol. Ecol. Resour.">
        <title>The genomes of chicory, endive, great burdock and yacon provide insights into Asteraceae palaeo-polyploidization history and plant inulin production.</title>
        <authorList>
            <person name="Fan W."/>
            <person name="Wang S."/>
            <person name="Wang H."/>
            <person name="Wang A."/>
            <person name="Jiang F."/>
            <person name="Liu H."/>
            <person name="Zhao H."/>
            <person name="Xu D."/>
            <person name="Zhang Y."/>
        </authorList>
    </citation>
    <scope>NUCLEOTIDE SEQUENCE [LARGE SCALE GENOMIC DNA]</scope>
    <source>
        <strain evidence="2">cv. Punajuju</strain>
    </source>
</reference>
<dbReference type="EMBL" id="CM042013">
    <property type="protein sequence ID" value="KAI3740967.1"/>
    <property type="molecule type" value="Genomic_DNA"/>
</dbReference>